<dbReference type="Pfam" id="PF01068">
    <property type="entry name" value="DNA_ligase_A_M"/>
    <property type="match status" value="1"/>
</dbReference>
<keyword evidence="7" id="KW-0234">DNA repair</keyword>
<dbReference type="InterPro" id="IPR000977">
    <property type="entry name" value="DNA_ligase_ATP-dep"/>
</dbReference>
<dbReference type="GO" id="GO:0005524">
    <property type="term" value="F:ATP binding"/>
    <property type="evidence" value="ECO:0007669"/>
    <property type="project" value="UniProtKB-KW"/>
</dbReference>
<dbReference type="PANTHER" id="PTHR45674:SF9">
    <property type="entry name" value="DNA LIGASE 3"/>
    <property type="match status" value="1"/>
</dbReference>
<dbReference type="InterPro" id="IPR016059">
    <property type="entry name" value="DNA_ligase_ATP-dep_CS"/>
</dbReference>
<keyword evidence="4 7" id="KW-0547">Nucleotide-binding</keyword>
<evidence type="ECO:0000256" key="9">
    <source>
        <dbReference type="SAM" id="MobiDB-lite"/>
    </source>
</evidence>
<dbReference type="CDD" id="cd07969">
    <property type="entry name" value="OBF_DNA_ligase_I"/>
    <property type="match status" value="1"/>
</dbReference>
<dbReference type="InterPro" id="IPR036599">
    <property type="entry name" value="DNA_ligase_N_sf"/>
</dbReference>
<dbReference type="AlphaFoldDB" id="A0A7D8UW90"/>
<keyword evidence="7" id="KW-0227">DNA damage</keyword>
<dbReference type="PROSITE" id="PS50160">
    <property type="entry name" value="DNA_LIGASE_A3"/>
    <property type="match status" value="1"/>
</dbReference>
<comment type="caution">
    <text evidence="11">The sequence shown here is derived from an EMBL/GenBank/DDBJ whole genome shotgun (WGS) entry which is preliminary data.</text>
</comment>
<dbReference type="SUPFAM" id="SSF50249">
    <property type="entry name" value="Nucleic acid-binding proteins"/>
    <property type="match status" value="1"/>
</dbReference>
<evidence type="ECO:0000259" key="10">
    <source>
        <dbReference type="PROSITE" id="PS50160"/>
    </source>
</evidence>
<evidence type="ECO:0000256" key="1">
    <source>
        <dbReference type="ARBA" id="ARBA00007572"/>
    </source>
</evidence>
<evidence type="ECO:0000256" key="5">
    <source>
        <dbReference type="ARBA" id="ARBA00022840"/>
    </source>
</evidence>
<dbReference type="GO" id="GO:0006310">
    <property type="term" value="P:DNA recombination"/>
    <property type="evidence" value="ECO:0007669"/>
    <property type="project" value="UniProtKB-KW"/>
</dbReference>
<dbReference type="Gene3D" id="2.40.50.140">
    <property type="entry name" value="Nucleic acid-binding proteins"/>
    <property type="match status" value="1"/>
</dbReference>
<keyword evidence="12" id="KW-1185">Reference proteome</keyword>
<dbReference type="FunFam" id="1.10.3260.10:FF:000004">
    <property type="entry name" value="DNA ligase"/>
    <property type="match status" value="1"/>
</dbReference>
<gene>
    <name evidence="11" type="primary">adl1</name>
    <name evidence="11" type="ORF">LCER1_G001688</name>
</gene>
<dbReference type="Proteomes" id="UP000481288">
    <property type="component" value="Unassembled WGS sequence"/>
</dbReference>
<evidence type="ECO:0000313" key="11">
    <source>
        <dbReference type="EMBL" id="TVY57593.1"/>
    </source>
</evidence>
<dbReference type="InterPro" id="IPR012308">
    <property type="entry name" value="DNA_ligase_ATP-dep_N"/>
</dbReference>
<dbReference type="GO" id="GO:0003910">
    <property type="term" value="F:DNA ligase (ATP) activity"/>
    <property type="evidence" value="ECO:0007669"/>
    <property type="project" value="UniProtKB-EC"/>
</dbReference>
<evidence type="ECO:0000256" key="4">
    <source>
        <dbReference type="ARBA" id="ARBA00022741"/>
    </source>
</evidence>
<keyword evidence="2 7" id="KW-0436">Ligase</keyword>
<dbReference type="InterPro" id="IPR012309">
    <property type="entry name" value="DNA_ligase_ATP-dep_C"/>
</dbReference>
<dbReference type="PANTHER" id="PTHR45674">
    <property type="entry name" value="DNA LIGASE 1/3 FAMILY MEMBER"/>
    <property type="match status" value="1"/>
</dbReference>
<reference evidence="11 12" key="1">
    <citation type="submission" date="2018-05" db="EMBL/GenBank/DDBJ databases">
        <title>Whole genome sequencing for identification of molecular markers to develop diagnostic detection tools for the regulated plant pathogen Lachnellula willkommii.</title>
        <authorList>
            <person name="Giroux E."/>
            <person name="Bilodeau G."/>
        </authorList>
    </citation>
    <scope>NUCLEOTIDE SEQUENCE [LARGE SCALE GENOMIC DNA]</scope>
    <source>
        <strain evidence="11 12">CBS 625.97</strain>
    </source>
</reference>
<accession>A0A7D8UW90</accession>
<dbReference type="GO" id="GO:0003677">
    <property type="term" value="F:DNA binding"/>
    <property type="evidence" value="ECO:0007669"/>
    <property type="project" value="InterPro"/>
</dbReference>
<organism evidence="11 12">
    <name type="scientific">Lachnellula cervina</name>
    <dbReference type="NCBI Taxonomy" id="1316786"/>
    <lineage>
        <taxon>Eukaryota</taxon>
        <taxon>Fungi</taxon>
        <taxon>Dikarya</taxon>
        <taxon>Ascomycota</taxon>
        <taxon>Pezizomycotina</taxon>
        <taxon>Leotiomycetes</taxon>
        <taxon>Helotiales</taxon>
        <taxon>Lachnaceae</taxon>
        <taxon>Lachnellula</taxon>
    </lineage>
</organism>
<dbReference type="Gene3D" id="1.10.3260.10">
    <property type="entry name" value="DNA ligase, ATP-dependent, N-terminal domain"/>
    <property type="match status" value="1"/>
</dbReference>
<evidence type="ECO:0000256" key="3">
    <source>
        <dbReference type="ARBA" id="ARBA00022705"/>
    </source>
</evidence>
<dbReference type="EMBL" id="QGMG01000084">
    <property type="protein sequence ID" value="TVY57593.1"/>
    <property type="molecule type" value="Genomic_DNA"/>
</dbReference>
<dbReference type="GO" id="GO:0006273">
    <property type="term" value="P:lagging strand elongation"/>
    <property type="evidence" value="ECO:0007669"/>
    <property type="project" value="TreeGrafter"/>
</dbReference>
<feature type="compositionally biased region" description="Basic and acidic residues" evidence="9">
    <location>
        <begin position="100"/>
        <end position="116"/>
    </location>
</feature>
<evidence type="ECO:0000256" key="6">
    <source>
        <dbReference type="ARBA" id="ARBA00034003"/>
    </source>
</evidence>
<dbReference type="NCBIfam" id="TIGR00574">
    <property type="entry name" value="dnl1"/>
    <property type="match status" value="1"/>
</dbReference>
<evidence type="ECO:0000256" key="2">
    <source>
        <dbReference type="ARBA" id="ARBA00022598"/>
    </source>
</evidence>
<name>A0A7D8UW90_9HELO</name>
<comment type="catalytic activity">
    <reaction evidence="6 7">
        <text>ATP + (deoxyribonucleotide)n-3'-hydroxyl + 5'-phospho-(deoxyribonucleotide)m = (deoxyribonucleotide)n+m + AMP + diphosphate.</text>
        <dbReference type="EC" id="6.5.1.1"/>
    </reaction>
</comment>
<dbReference type="FunFam" id="2.40.50.140:FF:000218">
    <property type="entry name" value="DNA ligase"/>
    <property type="match status" value="1"/>
</dbReference>
<dbReference type="SUPFAM" id="SSF117018">
    <property type="entry name" value="ATP-dependent DNA ligase DNA-binding domain"/>
    <property type="match status" value="1"/>
</dbReference>
<dbReference type="InterPro" id="IPR012310">
    <property type="entry name" value="DNA_ligase_ATP-dep_cent"/>
</dbReference>
<dbReference type="Gene3D" id="3.30.470.30">
    <property type="entry name" value="DNA ligase/mRNA capping enzyme"/>
    <property type="match status" value="1"/>
</dbReference>
<feature type="compositionally biased region" description="Basic and acidic residues" evidence="9">
    <location>
        <begin position="859"/>
        <end position="871"/>
    </location>
</feature>
<dbReference type="InterPro" id="IPR012340">
    <property type="entry name" value="NA-bd_OB-fold"/>
</dbReference>
<keyword evidence="5 7" id="KW-0067">ATP-binding</keyword>
<dbReference type="GO" id="GO:0005634">
    <property type="term" value="C:nucleus"/>
    <property type="evidence" value="ECO:0007669"/>
    <property type="project" value="TreeGrafter"/>
</dbReference>
<feature type="region of interest" description="Disordered" evidence="9">
    <location>
        <begin position="1"/>
        <end position="21"/>
    </location>
</feature>
<dbReference type="InterPro" id="IPR050191">
    <property type="entry name" value="ATP-dep_DNA_ligase"/>
</dbReference>
<comment type="similarity">
    <text evidence="1 8">Belongs to the ATP-dependent DNA ligase family.</text>
</comment>
<proteinExistence type="inferred from homology"/>
<feature type="region of interest" description="Disordered" evidence="9">
    <location>
        <begin position="859"/>
        <end position="879"/>
    </location>
</feature>
<dbReference type="SUPFAM" id="SSF56091">
    <property type="entry name" value="DNA ligase/mRNA capping enzyme, catalytic domain"/>
    <property type="match status" value="1"/>
</dbReference>
<dbReference type="EC" id="6.5.1.1" evidence="7"/>
<dbReference type="GO" id="GO:0071897">
    <property type="term" value="P:DNA biosynthetic process"/>
    <property type="evidence" value="ECO:0007669"/>
    <property type="project" value="InterPro"/>
</dbReference>
<dbReference type="Pfam" id="PF04675">
    <property type="entry name" value="DNA_ligase_A_N"/>
    <property type="match status" value="1"/>
</dbReference>
<sequence>MASPAKKRKLNSDSKASPAASRNLDYFFGKQRQTVPSPLAHDAEQEVVGPVDSSALTDEELARKLQAEWDQEAAGGASADHQSKSPGAGDGSNSTSVPAEVEKNTAEKTTLDRNDGEVNGSYKGPADVKPALDAKSKNTLSLQATGSAEDTITSNIPFDESPLTFEPTKYIEDLQGHWAAEGGNASYALLTRCFVLVNSTQSRIKIVDTLVNLLRVIIEGDPSSLLPTVWLATNAISPPYISLELGLGGSAISKALKNVCGLDSKSLKALYDKVGDAGDVAFEAKKKQSFTLRKPKPLTIPGVYQSLVKIASTQGTGSGEIKQRIVDRLLQDARGAEESRYVVRTLCQHLRIGAVKTTMLIALSRAFLLSRPPGADFPLKSRTELAGLKKEVLAEVWSKAEEVVKACFAKRPNYNDLIPVLLEIGVSDELLVRCGLALHIPLRPMLGSITRDLSEMLTKLQGRDFSCEYKYDGQRAQVHCDSEGKVSIFSRHLELMTDKYPDLVAMIPKIRGDGVSSFIMEGEVVAVDQESGDLKTFQTLANRARKDVAIGSVKVNVCMFAFDLMYLNGEPLLDRPFRERRELLRSLFSEVPNQFTWVKSIDATSQDSETVLEFFKSATDIKCEGIMVKILDNLLNTKLADEPDENPERQEPAPEPPAKPSKGKKKGKTKAQEKEHEKKTRRKALLSTYEPDKRLDSWLKVKKDYSTTFDTLDLIPIAGWHGQGRKSKWWSPILLAVRNEETGSMEAVCKCISGFTDTFYKANKEFYEEGSEHVLGGKPSYVDYEGGHPDVWFEPQEVWEMAFADITLSPVYTAAIGLVSDERGLSLRFPRFLKKRDDKSIDEASTSEFLAGLWSKQEEKAPGAVKEVKDEAGDDEDVF</sequence>
<evidence type="ECO:0000313" key="12">
    <source>
        <dbReference type="Proteomes" id="UP000481288"/>
    </source>
</evidence>
<feature type="domain" description="ATP-dependent DNA ligase family profile" evidence="10">
    <location>
        <begin position="550"/>
        <end position="739"/>
    </location>
</feature>
<keyword evidence="7" id="KW-0233">DNA recombination</keyword>
<dbReference type="Pfam" id="PF04679">
    <property type="entry name" value="DNA_ligase_A_C"/>
    <property type="match status" value="1"/>
</dbReference>
<dbReference type="GO" id="GO:0006281">
    <property type="term" value="P:DNA repair"/>
    <property type="evidence" value="ECO:0007669"/>
    <property type="project" value="UniProtKB-KW"/>
</dbReference>
<feature type="region of interest" description="Disordered" evidence="9">
    <location>
        <begin position="35"/>
        <end position="130"/>
    </location>
</feature>
<evidence type="ECO:0000256" key="8">
    <source>
        <dbReference type="RuleBase" id="RU004196"/>
    </source>
</evidence>
<feature type="region of interest" description="Disordered" evidence="9">
    <location>
        <begin position="640"/>
        <end position="686"/>
    </location>
</feature>
<protein>
    <recommendedName>
        <fullName evidence="7">DNA ligase</fullName>
        <ecNumber evidence="7">6.5.1.1</ecNumber>
    </recommendedName>
</protein>
<dbReference type="OrthoDB" id="206088at2759"/>
<evidence type="ECO:0000256" key="7">
    <source>
        <dbReference type="RuleBase" id="RU000617"/>
    </source>
</evidence>
<dbReference type="CDD" id="cd07900">
    <property type="entry name" value="Adenylation_DNA_ligase_I_Euk"/>
    <property type="match status" value="1"/>
</dbReference>
<keyword evidence="3" id="KW-0235">DNA replication</keyword>
<dbReference type="PROSITE" id="PS00697">
    <property type="entry name" value="DNA_LIGASE_A1"/>
    <property type="match status" value="1"/>
</dbReference>
<dbReference type="FunFam" id="3.30.470.30:FF:000018">
    <property type="entry name" value="DNA ligase"/>
    <property type="match status" value="1"/>
</dbReference>